<dbReference type="EMBL" id="BPVZ01000043">
    <property type="protein sequence ID" value="GKV15444.1"/>
    <property type="molecule type" value="Genomic_DNA"/>
</dbReference>
<evidence type="ECO:0000313" key="3">
    <source>
        <dbReference type="Proteomes" id="UP001054252"/>
    </source>
</evidence>
<evidence type="ECO:0000256" key="1">
    <source>
        <dbReference type="SAM" id="MobiDB-lite"/>
    </source>
</evidence>
<evidence type="ECO:0000313" key="2">
    <source>
        <dbReference type="EMBL" id="GKV15444.1"/>
    </source>
</evidence>
<dbReference type="AlphaFoldDB" id="A0AAV5JL24"/>
<keyword evidence="3" id="KW-1185">Reference proteome</keyword>
<reference evidence="2 3" key="1">
    <citation type="journal article" date="2021" name="Commun. Biol.">
        <title>The genome of Shorea leprosula (Dipterocarpaceae) highlights the ecological relevance of drought in aseasonal tropical rainforests.</title>
        <authorList>
            <person name="Ng K.K.S."/>
            <person name="Kobayashi M.J."/>
            <person name="Fawcett J.A."/>
            <person name="Hatakeyama M."/>
            <person name="Paape T."/>
            <person name="Ng C.H."/>
            <person name="Ang C.C."/>
            <person name="Tnah L.H."/>
            <person name="Lee C.T."/>
            <person name="Nishiyama T."/>
            <person name="Sese J."/>
            <person name="O'Brien M.J."/>
            <person name="Copetti D."/>
            <person name="Mohd Noor M.I."/>
            <person name="Ong R.C."/>
            <person name="Putra M."/>
            <person name="Sireger I.Z."/>
            <person name="Indrioko S."/>
            <person name="Kosugi Y."/>
            <person name="Izuno A."/>
            <person name="Isagi Y."/>
            <person name="Lee S.L."/>
            <person name="Shimizu K.K."/>
        </authorList>
    </citation>
    <scope>NUCLEOTIDE SEQUENCE [LARGE SCALE GENOMIC DNA]</scope>
    <source>
        <strain evidence="2">214</strain>
    </source>
</reference>
<feature type="region of interest" description="Disordered" evidence="1">
    <location>
        <begin position="1"/>
        <end position="27"/>
    </location>
</feature>
<dbReference type="Proteomes" id="UP001054252">
    <property type="component" value="Unassembled WGS sequence"/>
</dbReference>
<comment type="caution">
    <text evidence="2">The sequence shown here is derived from an EMBL/GenBank/DDBJ whole genome shotgun (WGS) entry which is preliminary data.</text>
</comment>
<accession>A0AAV5JL24</accession>
<protein>
    <submittedName>
        <fullName evidence="2">Uncharacterized protein</fullName>
    </submittedName>
</protein>
<name>A0AAV5JL24_9ROSI</name>
<organism evidence="2 3">
    <name type="scientific">Rubroshorea leprosula</name>
    <dbReference type="NCBI Taxonomy" id="152421"/>
    <lineage>
        <taxon>Eukaryota</taxon>
        <taxon>Viridiplantae</taxon>
        <taxon>Streptophyta</taxon>
        <taxon>Embryophyta</taxon>
        <taxon>Tracheophyta</taxon>
        <taxon>Spermatophyta</taxon>
        <taxon>Magnoliopsida</taxon>
        <taxon>eudicotyledons</taxon>
        <taxon>Gunneridae</taxon>
        <taxon>Pentapetalae</taxon>
        <taxon>rosids</taxon>
        <taxon>malvids</taxon>
        <taxon>Malvales</taxon>
        <taxon>Dipterocarpaceae</taxon>
        <taxon>Rubroshorea</taxon>
    </lineage>
</organism>
<gene>
    <name evidence="2" type="ORF">SLEP1_g26235</name>
</gene>
<proteinExistence type="predicted"/>
<sequence>MMARACRGMIVGSGAQRGEQGRGRSVQGWCSRRARFRAAIGRREQARRGQGCRARCKARLGAGAGDPVWARPSKARRRFAVSKRGTKVGVRMQSKVRV</sequence>